<evidence type="ECO:0000313" key="13">
    <source>
        <dbReference type="EnsemblFungi" id="MAPG_06707T0"/>
    </source>
</evidence>
<keyword evidence="7 9" id="KW-0804">Transcription</keyword>
<evidence type="ECO:0000256" key="3">
    <source>
        <dbReference type="ARBA" id="ARBA00018504"/>
    </source>
</evidence>
<keyword evidence="9" id="KW-0227">DNA damage</keyword>
<evidence type="ECO:0000256" key="11">
    <source>
        <dbReference type="SAM" id="MobiDB-lite"/>
    </source>
</evidence>
<evidence type="ECO:0000256" key="9">
    <source>
        <dbReference type="RuleBase" id="RU368022"/>
    </source>
</evidence>
<reference evidence="13" key="4">
    <citation type="journal article" date="2015" name="G3 (Bethesda)">
        <title>Genome sequences of three phytopathogenic species of the Magnaporthaceae family of fungi.</title>
        <authorList>
            <person name="Okagaki L.H."/>
            <person name="Nunes C.C."/>
            <person name="Sailsbery J."/>
            <person name="Clay B."/>
            <person name="Brown D."/>
            <person name="John T."/>
            <person name="Oh Y."/>
            <person name="Young N."/>
            <person name="Fitzgerald M."/>
            <person name="Haas B.J."/>
            <person name="Zeng Q."/>
            <person name="Young S."/>
            <person name="Adiconis X."/>
            <person name="Fan L."/>
            <person name="Levin J.Z."/>
            <person name="Mitchell T.K."/>
            <person name="Okubara P.A."/>
            <person name="Farman M.L."/>
            <person name="Kohn L.M."/>
            <person name="Birren B."/>
            <person name="Ma L.-J."/>
            <person name="Dean R.A."/>
        </authorList>
    </citation>
    <scope>NUCLEOTIDE SEQUENCE</scope>
    <source>
        <strain evidence="13">ATCC 64411 / 73-15</strain>
    </source>
</reference>
<dbReference type="OrthoDB" id="440324at2759"/>
<feature type="compositionally biased region" description="Low complexity" evidence="11">
    <location>
        <begin position="146"/>
        <end position="156"/>
    </location>
</feature>
<reference evidence="14" key="2">
    <citation type="submission" date="2010-05" db="EMBL/GenBank/DDBJ databases">
        <title>The genome sequence of Magnaporthe poae strain ATCC 64411.</title>
        <authorList>
            <person name="Ma L.-J."/>
            <person name="Dead R."/>
            <person name="Young S."/>
            <person name="Zeng Q."/>
            <person name="Koehrsen M."/>
            <person name="Alvarado L."/>
            <person name="Berlin A."/>
            <person name="Chapman S.B."/>
            <person name="Chen Z."/>
            <person name="Freedman E."/>
            <person name="Gellesch M."/>
            <person name="Goldberg J."/>
            <person name="Griggs A."/>
            <person name="Gujja S."/>
            <person name="Heilman E.R."/>
            <person name="Heiman D."/>
            <person name="Hepburn T."/>
            <person name="Howarth C."/>
            <person name="Jen D."/>
            <person name="Larson L."/>
            <person name="Mehta T."/>
            <person name="Neiman D."/>
            <person name="Pearson M."/>
            <person name="Roberts A."/>
            <person name="Saif S."/>
            <person name="Shea T."/>
            <person name="Shenoy N."/>
            <person name="Sisk P."/>
            <person name="Stolte C."/>
            <person name="Sykes S."/>
            <person name="Walk T."/>
            <person name="White J."/>
            <person name="Yandava C."/>
            <person name="Haas B."/>
            <person name="Nusbaum C."/>
            <person name="Birren B."/>
        </authorList>
    </citation>
    <scope>NUCLEOTIDE SEQUENCE [LARGE SCALE GENOMIC DNA]</scope>
    <source>
        <strain evidence="14">ATCC 64411 / 73-15</strain>
    </source>
</reference>
<accession>A0A0C4E2R7</accession>
<dbReference type="PANTHER" id="PTHR13476">
    <property type="entry name" value="CHROMATIN MODIFICATION-RELATED PROTEIN MEAF6"/>
    <property type="match status" value="1"/>
</dbReference>
<reference evidence="12" key="3">
    <citation type="submission" date="2011-03" db="EMBL/GenBank/DDBJ databases">
        <title>Annotation of Magnaporthe poae ATCC 64411.</title>
        <authorList>
            <person name="Ma L.-J."/>
            <person name="Dead R."/>
            <person name="Young S.K."/>
            <person name="Zeng Q."/>
            <person name="Gargeya S."/>
            <person name="Fitzgerald M."/>
            <person name="Haas B."/>
            <person name="Abouelleil A."/>
            <person name="Alvarado L."/>
            <person name="Arachchi H.M."/>
            <person name="Berlin A."/>
            <person name="Brown A."/>
            <person name="Chapman S.B."/>
            <person name="Chen Z."/>
            <person name="Dunbar C."/>
            <person name="Freedman E."/>
            <person name="Gearin G."/>
            <person name="Gellesch M."/>
            <person name="Goldberg J."/>
            <person name="Griggs A."/>
            <person name="Gujja S."/>
            <person name="Heiman D."/>
            <person name="Howarth C."/>
            <person name="Larson L."/>
            <person name="Lui A."/>
            <person name="MacDonald P.J.P."/>
            <person name="Mehta T."/>
            <person name="Montmayeur A."/>
            <person name="Murphy C."/>
            <person name="Neiman D."/>
            <person name="Pearson M."/>
            <person name="Priest M."/>
            <person name="Roberts A."/>
            <person name="Saif S."/>
            <person name="Shea T."/>
            <person name="Shenoy N."/>
            <person name="Sisk P."/>
            <person name="Stolte C."/>
            <person name="Sykes S."/>
            <person name="Yandava C."/>
            <person name="Wortman J."/>
            <person name="Nusbaum C."/>
            <person name="Birren B."/>
        </authorList>
    </citation>
    <scope>NUCLEOTIDE SEQUENCE</scope>
    <source>
        <strain evidence="12">ATCC 64411</strain>
    </source>
</reference>
<evidence type="ECO:0000256" key="10">
    <source>
        <dbReference type="SAM" id="Coils"/>
    </source>
</evidence>
<evidence type="ECO:0000256" key="4">
    <source>
        <dbReference type="ARBA" id="ARBA00022853"/>
    </source>
</evidence>
<dbReference type="STRING" id="644358.A0A0C4E2R7"/>
<proteinExistence type="inferred from homology"/>
<dbReference type="EnsemblFungi" id="MAPG_06707T0">
    <property type="protein sequence ID" value="MAPG_06707T0"/>
    <property type="gene ID" value="MAPG_06707"/>
</dbReference>
<feature type="compositionally biased region" description="Polar residues" evidence="11">
    <location>
        <begin position="104"/>
        <end position="122"/>
    </location>
</feature>
<dbReference type="Pfam" id="PF09340">
    <property type="entry name" value="NuA4"/>
    <property type="match status" value="1"/>
</dbReference>
<name>A0A0C4E2R7_MAGP6</name>
<dbReference type="VEuPathDB" id="FungiDB:MAPG_06707"/>
<evidence type="ECO:0000256" key="5">
    <source>
        <dbReference type="ARBA" id="ARBA00023015"/>
    </source>
</evidence>
<dbReference type="GO" id="GO:0005634">
    <property type="term" value="C:nucleus"/>
    <property type="evidence" value="ECO:0007669"/>
    <property type="project" value="UniProtKB-SubCell"/>
</dbReference>
<dbReference type="EMBL" id="GL876970">
    <property type="protein sequence ID" value="KLU87713.1"/>
    <property type="molecule type" value="Genomic_DNA"/>
</dbReference>
<keyword evidence="6 10" id="KW-0175">Coiled coil</keyword>
<dbReference type="GO" id="GO:0006325">
    <property type="term" value="P:chromatin organization"/>
    <property type="evidence" value="ECO:0007669"/>
    <property type="project" value="UniProtKB-KW"/>
</dbReference>
<comment type="similarity">
    <text evidence="2 9">Belongs to the EAF6 family.</text>
</comment>
<evidence type="ECO:0000313" key="12">
    <source>
        <dbReference type="EMBL" id="KLU87713.1"/>
    </source>
</evidence>
<dbReference type="GO" id="GO:0006281">
    <property type="term" value="P:DNA repair"/>
    <property type="evidence" value="ECO:0007669"/>
    <property type="project" value="UniProtKB-UniRule"/>
</dbReference>
<evidence type="ECO:0000256" key="7">
    <source>
        <dbReference type="ARBA" id="ARBA00023163"/>
    </source>
</evidence>
<evidence type="ECO:0000256" key="8">
    <source>
        <dbReference type="ARBA" id="ARBA00023242"/>
    </source>
</evidence>
<comment type="subcellular location">
    <subcellularLocation>
        <location evidence="1 9">Nucleus</location>
    </subcellularLocation>
</comment>
<reference evidence="12" key="1">
    <citation type="submission" date="2010-05" db="EMBL/GenBank/DDBJ databases">
        <title>The Genome Sequence of Magnaporthe poae strain ATCC 64411.</title>
        <authorList>
            <consortium name="The Broad Institute Genome Sequencing Platform"/>
            <consortium name="Broad Institute Genome Sequencing Center for Infectious Disease"/>
            <person name="Ma L.-J."/>
            <person name="Dead R."/>
            <person name="Young S."/>
            <person name="Zeng Q."/>
            <person name="Koehrsen M."/>
            <person name="Alvarado L."/>
            <person name="Berlin A."/>
            <person name="Chapman S.B."/>
            <person name="Chen Z."/>
            <person name="Freedman E."/>
            <person name="Gellesch M."/>
            <person name="Goldberg J."/>
            <person name="Griggs A."/>
            <person name="Gujja S."/>
            <person name="Heilman E.R."/>
            <person name="Heiman D."/>
            <person name="Hepburn T."/>
            <person name="Howarth C."/>
            <person name="Jen D."/>
            <person name="Larson L."/>
            <person name="Mehta T."/>
            <person name="Neiman D."/>
            <person name="Pearson M."/>
            <person name="Roberts A."/>
            <person name="Saif S."/>
            <person name="Shea T."/>
            <person name="Shenoy N."/>
            <person name="Sisk P."/>
            <person name="Stolte C."/>
            <person name="Sykes S."/>
            <person name="Walk T."/>
            <person name="White J."/>
            <person name="Yandava C."/>
            <person name="Haas B."/>
            <person name="Nusbaum C."/>
            <person name="Birren B."/>
        </authorList>
    </citation>
    <scope>NUCLEOTIDE SEQUENCE</scope>
    <source>
        <strain evidence="12">ATCC 64411</strain>
    </source>
</reference>
<dbReference type="OMA" id="GPMEQNR"/>
<keyword evidence="4 9" id="KW-0156">Chromatin regulator</keyword>
<evidence type="ECO:0000256" key="6">
    <source>
        <dbReference type="ARBA" id="ARBA00023054"/>
    </source>
</evidence>
<dbReference type="InterPro" id="IPR015418">
    <property type="entry name" value="Eaf6"/>
</dbReference>
<dbReference type="AlphaFoldDB" id="A0A0C4E2R7"/>
<reference evidence="13" key="5">
    <citation type="submission" date="2015-06" db="UniProtKB">
        <authorList>
            <consortium name="EnsemblFungi"/>
        </authorList>
    </citation>
    <scope>IDENTIFICATION</scope>
    <source>
        <strain evidence="13">ATCC 64411</strain>
    </source>
</reference>
<protein>
    <recommendedName>
        <fullName evidence="3 9">Chromatin modification-related protein EAF6</fullName>
    </recommendedName>
</protein>
<keyword evidence="14" id="KW-1185">Reference proteome</keyword>
<keyword evidence="9" id="KW-0234">DNA repair</keyword>
<keyword evidence="5 9" id="KW-0805">Transcription regulation</keyword>
<feature type="region of interest" description="Disordered" evidence="11">
    <location>
        <begin position="102"/>
        <end position="191"/>
    </location>
</feature>
<feature type="coiled-coil region" evidence="10">
    <location>
        <begin position="23"/>
        <end position="50"/>
    </location>
</feature>
<evidence type="ECO:0000313" key="14">
    <source>
        <dbReference type="Proteomes" id="UP000011715"/>
    </source>
</evidence>
<comment type="subunit">
    <text evidence="9">Component of the NuA4 histone acetyltransferase complex.</text>
</comment>
<dbReference type="eggNOG" id="KOG3856">
    <property type="taxonomic scope" value="Eukaryota"/>
</dbReference>
<evidence type="ECO:0000256" key="2">
    <source>
        <dbReference type="ARBA" id="ARBA00010916"/>
    </source>
</evidence>
<comment type="function">
    <text evidence="9">Component of the NuA4 histone acetyltransferase complex which is involved in transcriptional activation of selected genes principally by acetylation of nucleosomal histone H4 and H2A. The NuA4 complex is also involved in DNA repair.</text>
</comment>
<evidence type="ECO:0000256" key="1">
    <source>
        <dbReference type="ARBA" id="ARBA00004123"/>
    </source>
</evidence>
<keyword evidence="8 9" id="KW-0539">Nucleus</keyword>
<dbReference type="GO" id="GO:0035267">
    <property type="term" value="C:NuA4 histone acetyltransferase complex"/>
    <property type="evidence" value="ECO:0007669"/>
    <property type="project" value="UniProtKB-UniRule"/>
</dbReference>
<feature type="region of interest" description="Disordered" evidence="11">
    <location>
        <begin position="1"/>
        <end position="22"/>
    </location>
</feature>
<feature type="compositionally biased region" description="Polar residues" evidence="11">
    <location>
        <begin position="129"/>
        <end position="145"/>
    </location>
</feature>
<organism evidence="13 14">
    <name type="scientific">Magnaporthiopsis poae (strain ATCC 64411 / 73-15)</name>
    <name type="common">Kentucky bluegrass fungus</name>
    <name type="synonym">Magnaporthe poae</name>
    <dbReference type="NCBI Taxonomy" id="644358"/>
    <lineage>
        <taxon>Eukaryota</taxon>
        <taxon>Fungi</taxon>
        <taxon>Dikarya</taxon>
        <taxon>Ascomycota</taxon>
        <taxon>Pezizomycotina</taxon>
        <taxon>Sordariomycetes</taxon>
        <taxon>Sordariomycetidae</taxon>
        <taxon>Magnaporthales</taxon>
        <taxon>Magnaporthaceae</taxon>
        <taxon>Magnaporthiopsis</taxon>
    </lineage>
</organism>
<dbReference type="EMBL" id="ADBL01001623">
    <property type="status" value="NOT_ANNOTATED_CDS"/>
    <property type="molecule type" value="Genomic_DNA"/>
</dbReference>
<gene>
    <name evidence="12" type="ORF">MAPG_06707</name>
</gene>
<dbReference type="Proteomes" id="UP000011715">
    <property type="component" value="Unassembled WGS sequence"/>
</dbReference>
<sequence length="191" mass="20037">MADNGASGNAGGPGDAPPSIPYYEKSRQHLKELLAKKRQLEKQLAVREDMIYQKETEYLENTPSGNIITGFDNYTKATTGAAAQRRKAGLTESSRVFSRSSISYNANNAPDAQTPGSVTSGAASHAPTPVSSSFKDAGSNQATPMSATATSKAGATKTKKKATAANGVEDSETDAKEAKKVRTSFSAIKKS</sequence>